<comment type="caution">
    <text evidence="1">The sequence shown here is derived from an EMBL/GenBank/DDBJ whole genome shotgun (WGS) entry which is preliminary data.</text>
</comment>
<dbReference type="KEGG" id="chig:CH63R_11445"/>
<dbReference type="EMBL" id="LTAN01000008">
    <property type="protein sequence ID" value="OBR04742.1"/>
    <property type="molecule type" value="Genomic_DNA"/>
</dbReference>
<sequence>MVDGDEAAAAHGIVLMAARHDNLRVGALGDSLVDESGLTQDWLAFLFPPQGAGGDILKKGCKTTAVHDSRPSWWSGYAHAWDTLRGVLVKPGESGRTLYALDGDRFASNLFLERIEERRSREEADVAELGCCPSKHHSEVGARDVSREVVSGRVTDWANPSWMGVNSLPSPSSATAPAPVD</sequence>
<dbReference type="RefSeq" id="XP_018153260.1">
    <property type="nucleotide sequence ID" value="XM_018306419.1"/>
</dbReference>
<proteinExistence type="predicted"/>
<gene>
    <name evidence="1" type="ORF">CH63R_11445</name>
</gene>
<dbReference type="GeneID" id="28870526"/>
<reference evidence="2" key="1">
    <citation type="journal article" date="2017" name="BMC Genomics">
        <title>Gapless genome assembly of Colletotrichum higginsianum reveals chromosome structure and association of transposable elements with secondary metabolite gene clusters.</title>
        <authorList>
            <person name="Dallery J.-F."/>
            <person name="Lapalu N."/>
            <person name="Zampounis A."/>
            <person name="Pigne S."/>
            <person name="Luyten I."/>
            <person name="Amselem J."/>
            <person name="Wittenberg A.H.J."/>
            <person name="Zhou S."/>
            <person name="de Queiroz M.V."/>
            <person name="Robin G.P."/>
            <person name="Auger A."/>
            <person name="Hainaut M."/>
            <person name="Henrissat B."/>
            <person name="Kim K.-T."/>
            <person name="Lee Y.-H."/>
            <person name="Lespinet O."/>
            <person name="Schwartz D.C."/>
            <person name="Thon M.R."/>
            <person name="O'Connell R.J."/>
        </authorList>
    </citation>
    <scope>NUCLEOTIDE SEQUENCE [LARGE SCALE GENOMIC DNA]</scope>
    <source>
        <strain evidence="2">IMI 349063</strain>
    </source>
</reference>
<organism evidence="1 2">
    <name type="scientific">Colletotrichum higginsianum (strain IMI 349063)</name>
    <name type="common">Crucifer anthracnose fungus</name>
    <dbReference type="NCBI Taxonomy" id="759273"/>
    <lineage>
        <taxon>Eukaryota</taxon>
        <taxon>Fungi</taxon>
        <taxon>Dikarya</taxon>
        <taxon>Ascomycota</taxon>
        <taxon>Pezizomycotina</taxon>
        <taxon>Sordariomycetes</taxon>
        <taxon>Hypocreomycetidae</taxon>
        <taxon>Glomerellales</taxon>
        <taxon>Glomerellaceae</taxon>
        <taxon>Colletotrichum</taxon>
        <taxon>Colletotrichum destructivum species complex</taxon>
    </lineage>
</organism>
<dbReference type="AlphaFoldDB" id="A0A1B7XYB7"/>
<keyword evidence="2" id="KW-1185">Reference proteome</keyword>
<evidence type="ECO:0000313" key="1">
    <source>
        <dbReference type="EMBL" id="OBR04742.1"/>
    </source>
</evidence>
<dbReference type="VEuPathDB" id="FungiDB:CH63R_11445"/>
<evidence type="ECO:0000313" key="2">
    <source>
        <dbReference type="Proteomes" id="UP000092177"/>
    </source>
</evidence>
<dbReference type="Proteomes" id="UP000092177">
    <property type="component" value="Chromosome 8"/>
</dbReference>
<accession>A0A1B7XYB7</accession>
<protein>
    <submittedName>
        <fullName evidence="1">Uncharacterized protein</fullName>
    </submittedName>
</protein>
<name>A0A1B7XYB7_COLHI</name>